<dbReference type="InterPro" id="IPR022562">
    <property type="entry name" value="DUF3466"/>
</dbReference>
<dbReference type="RefSeq" id="WP_140233774.1">
    <property type="nucleotide sequence ID" value="NZ_CP041036.1"/>
</dbReference>
<dbReference type="EMBL" id="CP041036">
    <property type="protein sequence ID" value="QDE30666.1"/>
    <property type="molecule type" value="Genomic_DNA"/>
</dbReference>
<keyword evidence="1" id="KW-0732">Signal</keyword>
<reference evidence="2 3" key="1">
    <citation type="submission" date="2019-06" db="EMBL/GenBank/DDBJ databases">
        <title>The genome of Shewanella sp. SM1901.</title>
        <authorList>
            <person name="Cha Q."/>
        </authorList>
    </citation>
    <scope>NUCLEOTIDE SEQUENCE [LARGE SCALE GENOMIC DNA]</scope>
    <source>
        <strain evidence="2 3">SM1901</strain>
    </source>
</reference>
<accession>A0A4Y5YDT5</accession>
<gene>
    <name evidence="2" type="ORF">FH971_06590</name>
</gene>
<proteinExistence type="predicted"/>
<evidence type="ECO:0000313" key="3">
    <source>
        <dbReference type="Proteomes" id="UP000319809"/>
    </source>
</evidence>
<protein>
    <submittedName>
        <fullName evidence="2">DUF3466 family protein</fullName>
    </submittedName>
</protein>
<dbReference type="Proteomes" id="UP000319809">
    <property type="component" value="Chromosome"/>
</dbReference>
<feature type="chain" id="PRO_5021193780" evidence="1">
    <location>
        <begin position="26"/>
        <end position="632"/>
    </location>
</feature>
<keyword evidence="3" id="KW-1185">Reference proteome</keyword>
<dbReference type="AlphaFoldDB" id="A0A4Y5YDT5"/>
<evidence type="ECO:0000313" key="2">
    <source>
        <dbReference type="EMBL" id="QDE30666.1"/>
    </source>
</evidence>
<dbReference type="Pfam" id="PF11949">
    <property type="entry name" value="DUF3466"/>
    <property type="match status" value="1"/>
</dbReference>
<evidence type="ECO:0000256" key="1">
    <source>
        <dbReference type="SAM" id="SignalP"/>
    </source>
</evidence>
<organism evidence="2 3">
    <name type="scientific">Shewanella polaris</name>
    <dbReference type="NCBI Taxonomy" id="2588449"/>
    <lineage>
        <taxon>Bacteria</taxon>
        <taxon>Pseudomonadati</taxon>
        <taxon>Pseudomonadota</taxon>
        <taxon>Gammaproteobacteria</taxon>
        <taxon>Alteromonadales</taxon>
        <taxon>Shewanellaceae</taxon>
        <taxon>Shewanella</taxon>
    </lineage>
</organism>
<dbReference type="KEGG" id="spol:FH971_06590"/>
<sequence length="632" mass="70021">MKLKFDKALSLVAIGVLSVIGSAQAASVYEIVNIEDFDLNGTLDGTRNGYAMAINDEDELVGISKGKNKLTVDDVDDSIIDVEDGISEAETITYSVYSEIEANNFTFISSENASVGSWVPEFFSLAGTFDPSSTDTDSDDELIVNDVDTYFYGINNNGVKVGAYTGEELTLDYEGTSTTQEYFYYRDFEMRGIAVKNDIEYPLLPSYTTYEREQTADIDAATVEVGGWSVASRVNSNNLVVGYGSTALSSSSEDLIDACITAAEDTDADNPIPTDICVQAWQYPDEDYGTRYINYQTRGFVWDLDNLDEDGLPELTVLELGLTPDEDSTLIYTAQGLGINSNGDVAGRSHVYRNGNEDDLYFDAAYWIKDGNGDYQYNWVEMDDEVYYSIAYDINDSGILVGSYSKYIDGYLRSKFFTLDTNNPEEGIITPNDFLTSLSDLSSKPKDINNQGQVVGYIESTYDQEKPRPKVGFLFDNNTSEFVNLNDQLTCESKGYEKNTDGEWVRHTISVEDGTGEILTYGTDISIVEANSINEDGTIVGTGFILKPEYQYDDDNELIIGENGLPLFELDGNGDPVTSYLPRMVVLKTTGGEACSSSDVDDDDESYERLGAASFAWLFTLPLLWLRRRVKK</sequence>
<name>A0A4Y5YDT5_9GAMM</name>
<feature type="signal peptide" evidence="1">
    <location>
        <begin position="1"/>
        <end position="25"/>
    </location>
</feature>